<dbReference type="EMBL" id="PKUS01000005">
    <property type="protein sequence ID" value="PLW69606.1"/>
    <property type="molecule type" value="Genomic_DNA"/>
</dbReference>
<gene>
    <name evidence="3" type="ORF">C0039_06235</name>
</gene>
<dbReference type="PANTHER" id="PTHR36845:SF1">
    <property type="entry name" value="HYDROLASE, PUTATIVE (AFU_ORTHOLOGUE AFUA_7G05090)-RELATED"/>
    <property type="match status" value="1"/>
</dbReference>
<evidence type="ECO:0008006" key="5">
    <source>
        <dbReference type="Google" id="ProtNLM"/>
    </source>
</evidence>
<sequence length="384" mass="43278">MADRAKALDLLCQRVLSTREQIGDAWAHNADPETGKWNTVPTGDWVDGHWVDMLRMTGELLDRPELIEEAFSRTEAIRHKLELDDMFRGHRFAYSAARLYATTGDEHMRTLALAAAWTLRASANKGNGAMPVGSECQVLGAVEFTDEVAAGALSRNTICVDNVHPPLILDWWAWKETGDETFRIGAERMLKVLEEHFIREDGSTIENIMFDWHTGELIAELPTLLGYADDSCWTRGQSWAIAGNLWGYEHTRNTHYLSVAGKLFDYWWDRVGADIPPWDFNDPNPDAPLETSSSAIVCSALARLAVMDPVPEEAKPFIDRLDPMLESLCKHLTPIDDQDNRPVGMLLDGCMNGRKHVAERNELIWGDFYLMEALYCLEKKGLAS</sequence>
<dbReference type="RefSeq" id="WP_076001816.1">
    <property type="nucleotide sequence ID" value="NZ_PKUS01000005.1"/>
</dbReference>
<dbReference type="Gene3D" id="1.50.10.10">
    <property type="match status" value="1"/>
</dbReference>
<dbReference type="Proteomes" id="UP000235005">
    <property type="component" value="Unassembled WGS sequence"/>
</dbReference>
<evidence type="ECO:0000256" key="2">
    <source>
        <dbReference type="ARBA" id="ARBA00038358"/>
    </source>
</evidence>
<comment type="similarity">
    <text evidence="2">Belongs to the glycosyl hydrolase 88 family.</text>
</comment>
<dbReference type="GO" id="GO:0052757">
    <property type="term" value="F:chondroitin hydrolase activity"/>
    <property type="evidence" value="ECO:0007669"/>
    <property type="project" value="TreeGrafter"/>
</dbReference>
<evidence type="ECO:0000256" key="1">
    <source>
        <dbReference type="ARBA" id="ARBA00022801"/>
    </source>
</evidence>
<comment type="caution">
    <text evidence="3">The sequence shown here is derived from an EMBL/GenBank/DDBJ whole genome shotgun (WGS) entry which is preliminary data.</text>
</comment>
<dbReference type="GO" id="GO:0000272">
    <property type="term" value="P:polysaccharide catabolic process"/>
    <property type="evidence" value="ECO:0007669"/>
    <property type="project" value="TreeGrafter"/>
</dbReference>
<keyword evidence="4" id="KW-1185">Reference proteome</keyword>
<dbReference type="InterPro" id="IPR052369">
    <property type="entry name" value="UG_Glycosaminoglycan_Hydrolase"/>
</dbReference>
<dbReference type="InterPro" id="IPR012341">
    <property type="entry name" value="6hp_glycosidase-like_sf"/>
</dbReference>
<dbReference type="InterPro" id="IPR008928">
    <property type="entry name" value="6-hairpin_glycosidase_sf"/>
</dbReference>
<dbReference type="PANTHER" id="PTHR36845">
    <property type="entry name" value="HYDROLASE, PUTATIVE (AFU_ORTHOLOGUE AFUA_7G05090)-RELATED"/>
    <property type="match status" value="1"/>
</dbReference>
<proteinExistence type="inferred from homology"/>
<accession>A0A2N5X545</accession>
<organism evidence="3 4">
    <name type="scientific">Pseudohalioglobus lutimaris</name>
    <dbReference type="NCBI Taxonomy" id="1737061"/>
    <lineage>
        <taxon>Bacteria</taxon>
        <taxon>Pseudomonadati</taxon>
        <taxon>Pseudomonadota</taxon>
        <taxon>Gammaproteobacteria</taxon>
        <taxon>Cellvibrionales</taxon>
        <taxon>Halieaceae</taxon>
        <taxon>Pseudohalioglobus</taxon>
    </lineage>
</organism>
<dbReference type="OrthoDB" id="428577at2"/>
<protein>
    <recommendedName>
        <fullName evidence="5">Glycosyl hydrolase</fullName>
    </recommendedName>
</protein>
<reference evidence="3 4" key="1">
    <citation type="submission" date="2018-01" db="EMBL/GenBank/DDBJ databases">
        <title>The draft genome sequence of Halioglobus lutimaris HF004.</title>
        <authorList>
            <person name="Du Z.-J."/>
            <person name="Shi M.-J."/>
        </authorList>
    </citation>
    <scope>NUCLEOTIDE SEQUENCE [LARGE SCALE GENOMIC DNA]</scope>
    <source>
        <strain evidence="3 4">HF004</strain>
    </source>
</reference>
<name>A0A2N5X545_9GAMM</name>
<evidence type="ECO:0000313" key="4">
    <source>
        <dbReference type="Proteomes" id="UP000235005"/>
    </source>
</evidence>
<dbReference type="SUPFAM" id="SSF48208">
    <property type="entry name" value="Six-hairpin glycosidases"/>
    <property type="match status" value="1"/>
</dbReference>
<evidence type="ECO:0000313" key="3">
    <source>
        <dbReference type="EMBL" id="PLW69606.1"/>
    </source>
</evidence>
<keyword evidence="1" id="KW-0378">Hydrolase</keyword>
<dbReference type="AlphaFoldDB" id="A0A2N5X545"/>